<name>A0A158EHF0_9BURK</name>
<dbReference type="InterPro" id="IPR001867">
    <property type="entry name" value="OmpR/PhoB-type_DNA-bd"/>
</dbReference>
<keyword evidence="5" id="KW-1185">Reference proteome</keyword>
<protein>
    <submittedName>
        <fullName evidence="4">DNA-binding transcriptional regulator BaeR</fullName>
    </submittedName>
</protein>
<dbReference type="SMART" id="SM00862">
    <property type="entry name" value="Trans_reg_C"/>
    <property type="match status" value="1"/>
</dbReference>
<dbReference type="RefSeq" id="WP_074173665.1">
    <property type="nucleotide sequence ID" value="NZ_FCOX02000109.1"/>
</dbReference>
<proteinExistence type="predicted"/>
<evidence type="ECO:0000256" key="1">
    <source>
        <dbReference type="ARBA" id="ARBA00023125"/>
    </source>
</evidence>
<dbReference type="Pfam" id="PF00486">
    <property type="entry name" value="Trans_reg_C"/>
    <property type="match status" value="1"/>
</dbReference>
<evidence type="ECO:0000313" key="4">
    <source>
        <dbReference type="EMBL" id="SAL06285.1"/>
    </source>
</evidence>
<reference evidence="4" key="1">
    <citation type="submission" date="2016-01" db="EMBL/GenBank/DDBJ databases">
        <authorList>
            <person name="Peeters C."/>
        </authorList>
    </citation>
    <scope>NUCLEOTIDE SEQUENCE</scope>
    <source>
        <strain evidence="4">LMG 29321</strain>
    </source>
</reference>
<feature type="domain" description="OmpR/PhoB-type" evidence="3">
    <location>
        <begin position="19"/>
        <end position="122"/>
    </location>
</feature>
<feature type="DNA-binding region" description="OmpR/PhoB-type" evidence="2">
    <location>
        <begin position="19"/>
        <end position="122"/>
    </location>
</feature>
<organism evidence="4 5">
    <name type="scientific">Caballeronia calidae</name>
    <dbReference type="NCBI Taxonomy" id="1777139"/>
    <lineage>
        <taxon>Bacteria</taxon>
        <taxon>Pseudomonadati</taxon>
        <taxon>Pseudomonadota</taxon>
        <taxon>Betaproteobacteria</taxon>
        <taxon>Burkholderiales</taxon>
        <taxon>Burkholderiaceae</taxon>
        <taxon>Caballeronia</taxon>
    </lineage>
</organism>
<evidence type="ECO:0000259" key="3">
    <source>
        <dbReference type="PROSITE" id="PS51755"/>
    </source>
</evidence>
<dbReference type="InterPro" id="IPR036388">
    <property type="entry name" value="WH-like_DNA-bd_sf"/>
</dbReference>
<keyword evidence="1 2" id="KW-0238">DNA-binding</keyword>
<dbReference type="GO" id="GO:0000160">
    <property type="term" value="P:phosphorelay signal transduction system"/>
    <property type="evidence" value="ECO:0007669"/>
    <property type="project" value="InterPro"/>
</dbReference>
<dbReference type="PROSITE" id="PS51755">
    <property type="entry name" value="OMPR_PHOB"/>
    <property type="match status" value="1"/>
</dbReference>
<dbReference type="InterPro" id="IPR016032">
    <property type="entry name" value="Sig_transdc_resp-reg_C-effctor"/>
</dbReference>
<dbReference type="AlphaFoldDB" id="A0A158EHF0"/>
<dbReference type="EMBL" id="FCOX02000109">
    <property type="protein sequence ID" value="SAL06285.1"/>
    <property type="molecule type" value="Genomic_DNA"/>
</dbReference>
<sequence>MQSPIPNHERELSKWQKLQGSLIINGKIVFFKDTDTLASLQHRRSIRLSPLSARTLIIFAFCPFDVIKREKLMRALWYDHGFIVTENSLNQAVCKLRESFRAIYCDQDFIKTIPRIGYSFVGSVHVDTRSIDEIFPGGAPPAPKHHASAT</sequence>
<dbReference type="GO" id="GO:0003677">
    <property type="term" value="F:DNA binding"/>
    <property type="evidence" value="ECO:0007669"/>
    <property type="project" value="UniProtKB-UniRule"/>
</dbReference>
<accession>A0A158EHF0</accession>
<gene>
    <name evidence="4" type="ORF">AWB78_07986</name>
</gene>
<evidence type="ECO:0000313" key="5">
    <source>
        <dbReference type="Proteomes" id="UP000071859"/>
    </source>
</evidence>
<dbReference type="GO" id="GO:0006355">
    <property type="term" value="P:regulation of DNA-templated transcription"/>
    <property type="evidence" value="ECO:0007669"/>
    <property type="project" value="InterPro"/>
</dbReference>
<evidence type="ECO:0000256" key="2">
    <source>
        <dbReference type="PROSITE-ProRule" id="PRU01091"/>
    </source>
</evidence>
<comment type="caution">
    <text evidence="4">The sequence shown here is derived from an EMBL/GenBank/DDBJ whole genome shotgun (WGS) entry which is preliminary data.</text>
</comment>
<dbReference type="Proteomes" id="UP000071859">
    <property type="component" value="Unassembled WGS sequence"/>
</dbReference>
<dbReference type="Gene3D" id="1.10.10.10">
    <property type="entry name" value="Winged helix-like DNA-binding domain superfamily/Winged helix DNA-binding domain"/>
    <property type="match status" value="1"/>
</dbReference>
<dbReference type="OrthoDB" id="9132150at2"/>
<dbReference type="SUPFAM" id="SSF46894">
    <property type="entry name" value="C-terminal effector domain of the bipartite response regulators"/>
    <property type="match status" value="1"/>
</dbReference>